<feature type="transmembrane region" description="Helical" evidence="7">
    <location>
        <begin position="38"/>
        <end position="61"/>
    </location>
</feature>
<feature type="transmembrane region" description="Helical" evidence="7">
    <location>
        <begin position="166"/>
        <end position="188"/>
    </location>
</feature>
<evidence type="ECO:0000256" key="2">
    <source>
        <dbReference type="ARBA" id="ARBA00022448"/>
    </source>
</evidence>
<feature type="transmembrane region" description="Helical" evidence="7">
    <location>
        <begin position="269"/>
        <end position="288"/>
    </location>
</feature>
<dbReference type="Gene3D" id="1.10.3720.10">
    <property type="entry name" value="MetI-like"/>
    <property type="match status" value="1"/>
</dbReference>
<feature type="transmembrane region" description="Helical" evidence="7">
    <location>
        <begin position="97"/>
        <end position="120"/>
    </location>
</feature>
<sequence length="302" mass="32901">MTGTTGSTGMTGGITRASRAPRTRAGTPRVTTVRRYPVLVALCVAALFMVVPFLIVAVNAVKSPAEYSRGGPLSLPDGLYLDGLKDFWQRVDYGRKLFNSVLISGSVAVLAVVLSVLNAYAIGIGRVRGRTWILAFFVLANMLPQEALVYPVYFLAKEAGLYDTRLSVVIVFTVIQAAFGTYLLSSVLGRFPREIVEAARIDGASKWQILWRIVVPVSRPTLGVLLVFFFIWTWNEFLLPLVMLISNDNQTVSVALGVLQGQRLMDATMTNAAALLGLLPALVFFLLFQRTLTRGIAVGAVK</sequence>
<comment type="subcellular location">
    <subcellularLocation>
        <location evidence="1 7">Cell membrane</location>
        <topology evidence="1 7">Multi-pass membrane protein</topology>
    </subcellularLocation>
</comment>
<evidence type="ECO:0000256" key="7">
    <source>
        <dbReference type="RuleBase" id="RU363032"/>
    </source>
</evidence>
<reference evidence="10 11" key="1">
    <citation type="submission" date="2020-10" db="EMBL/GenBank/DDBJ databases">
        <title>Sequencing the genomes of 1000 actinobacteria strains.</title>
        <authorList>
            <person name="Klenk H.-P."/>
        </authorList>
    </citation>
    <scope>NUCLEOTIDE SEQUENCE [LARGE SCALE GENOMIC DNA]</scope>
    <source>
        <strain evidence="10 11">DSM 41803</strain>
    </source>
</reference>
<keyword evidence="11" id="KW-1185">Reference proteome</keyword>
<evidence type="ECO:0000256" key="8">
    <source>
        <dbReference type="SAM" id="MobiDB-lite"/>
    </source>
</evidence>
<dbReference type="Pfam" id="PF00528">
    <property type="entry name" value="BPD_transp_1"/>
    <property type="match status" value="1"/>
</dbReference>
<accession>A0A8I0TRN2</accession>
<keyword evidence="3" id="KW-1003">Cell membrane</keyword>
<evidence type="ECO:0000256" key="4">
    <source>
        <dbReference type="ARBA" id="ARBA00022692"/>
    </source>
</evidence>
<dbReference type="PANTHER" id="PTHR43744:SF12">
    <property type="entry name" value="ABC TRANSPORTER PERMEASE PROTEIN MG189-RELATED"/>
    <property type="match status" value="1"/>
</dbReference>
<evidence type="ECO:0000313" key="10">
    <source>
        <dbReference type="EMBL" id="MBE1597697.1"/>
    </source>
</evidence>
<evidence type="ECO:0000256" key="1">
    <source>
        <dbReference type="ARBA" id="ARBA00004651"/>
    </source>
</evidence>
<comment type="caution">
    <text evidence="10">The sequence shown here is derived from an EMBL/GenBank/DDBJ whole genome shotgun (WGS) entry which is preliminary data.</text>
</comment>
<feature type="region of interest" description="Disordered" evidence="8">
    <location>
        <begin position="1"/>
        <end position="26"/>
    </location>
</feature>
<keyword evidence="4 7" id="KW-0812">Transmembrane</keyword>
<dbReference type="InterPro" id="IPR000515">
    <property type="entry name" value="MetI-like"/>
</dbReference>
<proteinExistence type="inferred from homology"/>
<gene>
    <name evidence="10" type="ORF">H4687_003826</name>
</gene>
<dbReference type="Proteomes" id="UP000629287">
    <property type="component" value="Unassembled WGS sequence"/>
</dbReference>
<dbReference type="GO" id="GO:0005886">
    <property type="term" value="C:plasma membrane"/>
    <property type="evidence" value="ECO:0007669"/>
    <property type="project" value="UniProtKB-SubCell"/>
</dbReference>
<feature type="transmembrane region" description="Helical" evidence="7">
    <location>
        <begin position="132"/>
        <end position="154"/>
    </location>
</feature>
<feature type="domain" description="ABC transmembrane type-1" evidence="9">
    <location>
        <begin position="97"/>
        <end position="288"/>
    </location>
</feature>
<keyword evidence="2 7" id="KW-0813">Transport</keyword>
<keyword evidence="5 7" id="KW-1133">Transmembrane helix</keyword>
<evidence type="ECO:0000313" key="11">
    <source>
        <dbReference type="Proteomes" id="UP000629287"/>
    </source>
</evidence>
<name>A0A8I0TRN2_9ACTN</name>
<evidence type="ECO:0000256" key="3">
    <source>
        <dbReference type="ARBA" id="ARBA00022475"/>
    </source>
</evidence>
<comment type="similarity">
    <text evidence="7">Belongs to the binding-protein-dependent transport system permease family.</text>
</comment>
<protein>
    <submittedName>
        <fullName evidence="10">Raffinose/stachyose/melibiose transport system permease protein</fullName>
    </submittedName>
</protein>
<dbReference type="EMBL" id="JADBGF010000001">
    <property type="protein sequence ID" value="MBE1597697.1"/>
    <property type="molecule type" value="Genomic_DNA"/>
</dbReference>
<dbReference type="InterPro" id="IPR035906">
    <property type="entry name" value="MetI-like_sf"/>
</dbReference>
<evidence type="ECO:0000259" key="9">
    <source>
        <dbReference type="PROSITE" id="PS50928"/>
    </source>
</evidence>
<keyword evidence="6 7" id="KW-0472">Membrane</keyword>
<dbReference type="CDD" id="cd06261">
    <property type="entry name" value="TM_PBP2"/>
    <property type="match status" value="1"/>
</dbReference>
<organism evidence="10 11">
    <name type="scientific">Streptomyces stelliscabiei</name>
    <dbReference type="NCBI Taxonomy" id="146820"/>
    <lineage>
        <taxon>Bacteria</taxon>
        <taxon>Bacillati</taxon>
        <taxon>Actinomycetota</taxon>
        <taxon>Actinomycetes</taxon>
        <taxon>Kitasatosporales</taxon>
        <taxon>Streptomycetaceae</taxon>
        <taxon>Streptomyces</taxon>
    </lineage>
</organism>
<dbReference type="PANTHER" id="PTHR43744">
    <property type="entry name" value="ABC TRANSPORTER PERMEASE PROTEIN MG189-RELATED-RELATED"/>
    <property type="match status" value="1"/>
</dbReference>
<dbReference type="PROSITE" id="PS50928">
    <property type="entry name" value="ABC_TM1"/>
    <property type="match status" value="1"/>
</dbReference>
<evidence type="ECO:0000256" key="5">
    <source>
        <dbReference type="ARBA" id="ARBA00022989"/>
    </source>
</evidence>
<feature type="transmembrane region" description="Helical" evidence="7">
    <location>
        <begin position="209"/>
        <end position="234"/>
    </location>
</feature>
<evidence type="ECO:0000256" key="6">
    <source>
        <dbReference type="ARBA" id="ARBA00023136"/>
    </source>
</evidence>
<dbReference type="AlphaFoldDB" id="A0A8I0TRN2"/>
<dbReference type="SUPFAM" id="SSF161098">
    <property type="entry name" value="MetI-like"/>
    <property type="match status" value="1"/>
</dbReference>
<dbReference type="GO" id="GO:0055085">
    <property type="term" value="P:transmembrane transport"/>
    <property type="evidence" value="ECO:0007669"/>
    <property type="project" value="InterPro"/>
</dbReference>